<dbReference type="InterPro" id="IPR002048">
    <property type="entry name" value="EF_hand_dom"/>
</dbReference>
<name>A0A562LEA7_9GAMM</name>
<feature type="compositionally biased region" description="Basic and acidic residues" evidence="1">
    <location>
        <begin position="75"/>
        <end position="86"/>
    </location>
</feature>
<feature type="chain" id="PRO_5021788453" evidence="2">
    <location>
        <begin position="29"/>
        <end position="149"/>
    </location>
</feature>
<dbReference type="Gene3D" id="1.10.238.10">
    <property type="entry name" value="EF-hand"/>
    <property type="match status" value="2"/>
</dbReference>
<feature type="domain" description="EF-hand" evidence="3">
    <location>
        <begin position="111"/>
        <end position="146"/>
    </location>
</feature>
<dbReference type="AlphaFoldDB" id="A0A562LEA7"/>
<evidence type="ECO:0000256" key="1">
    <source>
        <dbReference type="SAM" id="MobiDB-lite"/>
    </source>
</evidence>
<dbReference type="Pfam" id="PF13202">
    <property type="entry name" value="EF-hand_5"/>
    <property type="match status" value="4"/>
</dbReference>
<feature type="domain" description="EF-hand" evidence="3">
    <location>
        <begin position="48"/>
        <end position="83"/>
    </location>
</feature>
<feature type="region of interest" description="Disordered" evidence="1">
    <location>
        <begin position="75"/>
        <end position="149"/>
    </location>
</feature>
<keyword evidence="5" id="KW-1185">Reference proteome</keyword>
<reference evidence="4 5" key="1">
    <citation type="journal article" date="2015" name="Stand. Genomic Sci.">
        <title>Genomic Encyclopedia of Bacterial and Archaeal Type Strains, Phase III: the genomes of soil and plant-associated and newly described type strains.</title>
        <authorList>
            <person name="Whitman W.B."/>
            <person name="Woyke T."/>
            <person name="Klenk H.P."/>
            <person name="Zhou Y."/>
            <person name="Lilburn T.G."/>
            <person name="Beck B.J."/>
            <person name="De Vos P."/>
            <person name="Vandamme P."/>
            <person name="Eisen J.A."/>
            <person name="Garrity G."/>
            <person name="Hugenholtz P."/>
            <person name="Kyrpides N.C."/>
        </authorList>
    </citation>
    <scope>NUCLEOTIDE SEQUENCE [LARGE SCALE GENOMIC DNA]</scope>
    <source>
        <strain evidence="4 5">CGMCC 1.10821</strain>
    </source>
</reference>
<evidence type="ECO:0000313" key="4">
    <source>
        <dbReference type="EMBL" id="TWI05981.1"/>
    </source>
</evidence>
<dbReference type="SMART" id="SM00054">
    <property type="entry name" value="EFh"/>
    <property type="match status" value="2"/>
</dbReference>
<feature type="signal peptide" evidence="2">
    <location>
        <begin position="1"/>
        <end position="28"/>
    </location>
</feature>
<dbReference type="SUPFAM" id="SSF47473">
    <property type="entry name" value="EF-hand"/>
    <property type="match status" value="1"/>
</dbReference>
<dbReference type="Proteomes" id="UP000315167">
    <property type="component" value="Unassembled WGS sequence"/>
</dbReference>
<dbReference type="InterPro" id="IPR018247">
    <property type="entry name" value="EF_Hand_1_Ca_BS"/>
</dbReference>
<dbReference type="PROSITE" id="PS50222">
    <property type="entry name" value="EF_HAND_2"/>
    <property type="match status" value="2"/>
</dbReference>
<dbReference type="GO" id="GO:0005509">
    <property type="term" value="F:calcium ion binding"/>
    <property type="evidence" value="ECO:0007669"/>
    <property type="project" value="InterPro"/>
</dbReference>
<dbReference type="OrthoDB" id="7060921at2"/>
<accession>A0A562LEA7</accession>
<dbReference type="PROSITE" id="PS00018">
    <property type="entry name" value="EF_HAND_1"/>
    <property type="match status" value="2"/>
</dbReference>
<dbReference type="RefSeq" id="WP_144897792.1">
    <property type="nucleotide sequence ID" value="NZ_VLKN01000001.1"/>
</dbReference>
<evidence type="ECO:0000256" key="2">
    <source>
        <dbReference type="SAM" id="SignalP"/>
    </source>
</evidence>
<proteinExistence type="predicted"/>
<gene>
    <name evidence="4" type="ORF">IP90_00243</name>
</gene>
<dbReference type="InterPro" id="IPR011992">
    <property type="entry name" value="EF-hand-dom_pair"/>
</dbReference>
<dbReference type="EMBL" id="VLKN01000001">
    <property type="protein sequence ID" value="TWI05981.1"/>
    <property type="molecule type" value="Genomic_DNA"/>
</dbReference>
<protein>
    <submittedName>
        <fullName evidence="4">EF hand domain-containing protein</fullName>
    </submittedName>
</protein>
<comment type="caution">
    <text evidence="4">The sequence shown here is derived from an EMBL/GenBank/DDBJ whole genome shotgun (WGS) entry which is preliminary data.</text>
</comment>
<evidence type="ECO:0000259" key="3">
    <source>
        <dbReference type="PROSITE" id="PS50222"/>
    </source>
</evidence>
<organism evidence="4 5">
    <name type="scientific">Luteimonas cucumeris</name>
    <dbReference type="NCBI Taxonomy" id="985012"/>
    <lineage>
        <taxon>Bacteria</taxon>
        <taxon>Pseudomonadati</taxon>
        <taxon>Pseudomonadota</taxon>
        <taxon>Gammaproteobacteria</taxon>
        <taxon>Lysobacterales</taxon>
        <taxon>Lysobacteraceae</taxon>
        <taxon>Luteimonas</taxon>
    </lineage>
</organism>
<keyword evidence="2" id="KW-0732">Signal</keyword>
<evidence type="ECO:0000313" key="5">
    <source>
        <dbReference type="Proteomes" id="UP000315167"/>
    </source>
</evidence>
<sequence>MNIFNPPRNVYCTLMMIAGISLPLFAHANEDKAKSMDADGDGRITATEHAAGAKAMFERMDANRDGIVTSVEMDASHAAKKQDGKARSGMSSADKIKAVDTNNDGRLSAAEHEAGAKAMFSKMDTDKDGSVSAAEMKAGHAAMDKDSSR</sequence>